<dbReference type="InterPro" id="IPR002828">
    <property type="entry name" value="SurE-like_Pase/nucleotidase"/>
</dbReference>
<name>A0A0E0N1H6_ORYRU</name>
<dbReference type="Gene3D" id="3.40.1210.10">
    <property type="entry name" value="Survival protein SurE-like phosphatase/nucleotidase"/>
    <property type="match status" value="1"/>
</dbReference>
<evidence type="ECO:0000313" key="7">
    <source>
        <dbReference type="EnsemblPlants" id="ORUFI01G31480.1"/>
    </source>
</evidence>
<dbReference type="eggNOG" id="ENOG502QQ6E">
    <property type="taxonomic scope" value="Eukaryota"/>
</dbReference>
<feature type="chain" id="PRO_5002368255" description="Survival protein SurE-like phosphatase/nucleotidase domain-containing protein" evidence="5">
    <location>
        <begin position="27"/>
        <end position="478"/>
    </location>
</feature>
<feature type="signal peptide" evidence="5">
    <location>
        <begin position="1"/>
        <end position="26"/>
    </location>
</feature>
<dbReference type="Gramene" id="ORUFI01G31480.1">
    <property type="protein sequence ID" value="ORUFI01G31480.1"/>
    <property type="gene ID" value="ORUFI01G31480"/>
</dbReference>
<feature type="compositionally biased region" description="Low complexity" evidence="4">
    <location>
        <begin position="97"/>
        <end position="117"/>
    </location>
</feature>
<evidence type="ECO:0000256" key="2">
    <source>
        <dbReference type="ARBA" id="ARBA00022723"/>
    </source>
</evidence>
<sequence>MRWRAQPISVHFLSLSLSLSLPPSRSNPSSLSSLHSSVHLSLSLLHAQTPLRRGEAKGSPMAASSGDDAPRPNPLPSALVSNLQSVLAARRPPPPAAEEAGAEAPAPEAAESSGAAPVADEGPAKPAVLLTCAGGIRAPGLAALVDSLVAGGRCDVHVCAPESDKPACGYSITIRETITATSVDFKGAKAFEISGTPVDCVSLALSGRLFSWSAPALVISGINAGANCGYEMFHSSAIAAAREALLYDVPSIAISLNWKKDESKDSDFKDAAEVCLPLIHAALEGVEKGTFLRGCLLNIGVPSSPTTNKGFKLTKQSIYRPAQSWEGVSTSRPTPATHFMGMHQSLGIQLAQLGKDASAAGAARRINAQRKIVEVESVASTGKAEAREVVKKLFRAEFTEKQHECLDEDIDLRALENGFISVTPLNIHGNVAPETGAPASDWLSVAVGLDKAKEDSVVTAEEQDAPAVAEEKEAPSAT</sequence>
<dbReference type="AlphaFoldDB" id="A0A0E0N1H6"/>
<keyword evidence="3" id="KW-0378">Hydrolase</keyword>
<dbReference type="PANTHER" id="PTHR30457">
    <property type="entry name" value="5'-NUCLEOTIDASE SURE"/>
    <property type="match status" value="1"/>
</dbReference>
<dbReference type="GO" id="GO:0046872">
    <property type="term" value="F:metal ion binding"/>
    <property type="evidence" value="ECO:0007669"/>
    <property type="project" value="UniProtKB-KW"/>
</dbReference>
<feature type="region of interest" description="Disordered" evidence="4">
    <location>
        <begin position="51"/>
        <end position="120"/>
    </location>
</feature>
<dbReference type="GO" id="GO:0008252">
    <property type="term" value="F:nucleotidase activity"/>
    <property type="evidence" value="ECO:0007669"/>
    <property type="project" value="InterPro"/>
</dbReference>
<evidence type="ECO:0000259" key="6">
    <source>
        <dbReference type="Pfam" id="PF01975"/>
    </source>
</evidence>
<evidence type="ECO:0000256" key="5">
    <source>
        <dbReference type="SAM" id="SignalP"/>
    </source>
</evidence>
<keyword evidence="2" id="KW-0479">Metal-binding</keyword>
<evidence type="ECO:0000256" key="3">
    <source>
        <dbReference type="ARBA" id="ARBA00022801"/>
    </source>
</evidence>
<keyword evidence="8" id="KW-1185">Reference proteome</keyword>
<reference evidence="7" key="2">
    <citation type="submission" date="2015-06" db="UniProtKB">
        <authorList>
            <consortium name="EnsemblPlants"/>
        </authorList>
    </citation>
    <scope>IDENTIFICATION</scope>
</reference>
<protein>
    <recommendedName>
        <fullName evidence="6">Survival protein SurE-like phosphatase/nucleotidase domain-containing protein</fullName>
    </recommendedName>
</protein>
<feature type="domain" description="Survival protein SurE-like phosphatase/nucleotidase" evidence="6">
    <location>
        <begin position="128"/>
        <end position="318"/>
    </location>
</feature>
<proteinExistence type="inferred from homology"/>
<accession>A0A0E0N1H6</accession>
<dbReference type="PANTHER" id="PTHR30457:SF5">
    <property type="entry name" value="OS01G0709400 PROTEIN"/>
    <property type="match status" value="1"/>
</dbReference>
<dbReference type="InterPro" id="IPR036523">
    <property type="entry name" value="SurE-like_sf"/>
</dbReference>
<comment type="similarity">
    <text evidence="1">Belongs to the SurE nucleotidase family.</text>
</comment>
<dbReference type="STRING" id="4529.A0A0E0N1H6"/>
<dbReference type="EnsemblPlants" id="ORUFI01G31480.1">
    <property type="protein sequence ID" value="ORUFI01G31480.1"/>
    <property type="gene ID" value="ORUFI01G31480"/>
</dbReference>
<dbReference type="OMA" id="HHMLYSG"/>
<feature type="compositionally biased region" description="Basic and acidic residues" evidence="4">
    <location>
        <begin position="469"/>
        <end position="478"/>
    </location>
</feature>
<feature type="region of interest" description="Disordered" evidence="4">
    <location>
        <begin position="456"/>
        <end position="478"/>
    </location>
</feature>
<keyword evidence="5" id="KW-0732">Signal</keyword>
<dbReference type="HOGENOM" id="CLU_045192_2_1_1"/>
<evidence type="ECO:0000256" key="1">
    <source>
        <dbReference type="ARBA" id="ARBA00011062"/>
    </source>
</evidence>
<dbReference type="Proteomes" id="UP000008022">
    <property type="component" value="Unassembled WGS sequence"/>
</dbReference>
<organism evidence="7 8">
    <name type="scientific">Oryza rufipogon</name>
    <name type="common">Brownbeard rice</name>
    <name type="synonym">Asian wild rice</name>
    <dbReference type="NCBI Taxonomy" id="4529"/>
    <lineage>
        <taxon>Eukaryota</taxon>
        <taxon>Viridiplantae</taxon>
        <taxon>Streptophyta</taxon>
        <taxon>Embryophyta</taxon>
        <taxon>Tracheophyta</taxon>
        <taxon>Spermatophyta</taxon>
        <taxon>Magnoliopsida</taxon>
        <taxon>Liliopsida</taxon>
        <taxon>Poales</taxon>
        <taxon>Poaceae</taxon>
        <taxon>BOP clade</taxon>
        <taxon>Oryzoideae</taxon>
        <taxon>Oryzeae</taxon>
        <taxon>Oryzinae</taxon>
        <taxon>Oryza</taxon>
    </lineage>
</organism>
<reference evidence="8" key="1">
    <citation type="submission" date="2013-06" db="EMBL/GenBank/DDBJ databases">
        <authorList>
            <person name="Zhao Q."/>
        </authorList>
    </citation>
    <scope>NUCLEOTIDE SEQUENCE</scope>
    <source>
        <strain evidence="8">cv. W1943</strain>
    </source>
</reference>
<evidence type="ECO:0000313" key="8">
    <source>
        <dbReference type="Proteomes" id="UP000008022"/>
    </source>
</evidence>
<dbReference type="InterPro" id="IPR030048">
    <property type="entry name" value="SurE"/>
</dbReference>
<evidence type="ECO:0000256" key="4">
    <source>
        <dbReference type="SAM" id="MobiDB-lite"/>
    </source>
</evidence>
<dbReference type="Pfam" id="PF01975">
    <property type="entry name" value="SurE"/>
    <property type="match status" value="1"/>
</dbReference>
<dbReference type="SUPFAM" id="SSF64167">
    <property type="entry name" value="SurE-like"/>
    <property type="match status" value="1"/>
</dbReference>